<proteinExistence type="predicted"/>
<comment type="caution">
    <text evidence="1">The sequence shown here is derived from an EMBL/GenBank/DDBJ whole genome shotgun (WGS) entry which is preliminary data.</text>
</comment>
<protein>
    <submittedName>
        <fullName evidence="1">Uncharacterized protein</fullName>
    </submittedName>
</protein>
<accession>A0A9P5XM81</accession>
<dbReference type="Proteomes" id="UP000807342">
    <property type="component" value="Unassembled WGS sequence"/>
</dbReference>
<keyword evidence="2" id="KW-1185">Reference proteome</keyword>
<evidence type="ECO:0000313" key="2">
    <source>
        <dbReference type="Proteomes" id="UP000807342"/>
    </source>
</evidence>
<name>A0A9P5XM81_9AGAR</name>
<dbReference type="AlphaFoldDB" id="A0A9P5XM81"/>
<dbReference type="EMBL" id="MU151062">
    <property type="protein sequence ID" value="KAF9453330.1"/>
    <property type="molecule type" value="Genomic_DNA"/>
</dbReference>
<sequence>MVPKASSSLLHIDLLSDILLIANTLSGCSPLIPSLSKSSRQNSSRRSLYNRSLLSNYWPGITALY</sequence>
<evidence type="ECO:0000313" key="1">
    <source>
        <dbReference type="EMBL" id="KAF9453330.1"/>
    </source>
</evidence>
<dbReference type="PROSITE" id="PS51257">
    <property type="entry name" value="PROKAR_LIPOPROTEIN"/>
    <property type="match status" value="1"/>
</dbReference>
<gene>
    <name evidence="1" type="ORF">P691DRAFT_801142</name>
</gene>
<reference evidence="1" key="1">
    <citation type="submission" date="2020-11" db="EMBL/GenBank/DDBJ databases">
        <authorList>
            <consortium name="DOE Joint Genome Institute"/>
            <person name="Ahrendt S."/>
            <person name="Riley R."/>
            <person name="Andreopoulos W."/>
            <person name="Labutti K."/>
            <person name="Pangilinan J."/>
            <person name="Ruiz-Duenas F.J."/>
            <person name="Barrasa J.M."/>
            <person name="Sanchez-Garcia M."/>
            <person name="Camarero S."/>
            <person name="Miyauchi S."/>
            <person name="Serrano A."/>
            <person name="Linde D."/>
            <person name="Babiker R."/>
            <person name="Drula E."/>
            <person name="Ayuso-Fernandez I."/>
            <person name="Pacheco R."/>
            <person name="Padilla G."/>
            <person name="Ferreira P."/>
            <person name="Barriuso J."/>
            <person name="Kellner H."/>
            <person name="Castanera R."/>
            <person name="Alfaro M."/>
            <person name="Ramirez L."/>
            <person name="Pisabarro A.G."/>
            <person name="Kuo A."/>
            <person name="Tritt A."/>
            <person name="Lipzen A."/>
            <person name="He G."/>
            <person name="Yan M."/>
            <person name="Ng V."/>
            <person name="Cullen D."/>
            <person name="Martin F."/>
            <person name="Rosso M.-N."/>
            <person name="Henrissat B."/>
            <person name="Hibbett D."/>
            <person name="Martinez A.T."/>
            <person name="Grigoriev I.V."/>
        </authorList>
    </citation>
    <scope>NUCLEOTIDE SEQUENCE</scope>
    <source>
        <strain evidence="1">MF-IS2</strain>
    </source>
</reference>
<organism evidence="1 2">
    <name type="scientific">Macrolepiota fuliginosa MF-IS2</name>
    <dbReference type="NCBI Taxonomy" id="1400762"/>
    <lineage>
        <taxon>Eukaryota</taxon>
        <taxon>Fungi</taxon>
        <taxon>Dikarya</taxon>
        <taxon>Basidiomycota</taxon>
        <taxon>Agaricomycotina</taxon>
        <taxon>Agaricomycetes</taxon>
        <taxon>Agaricomycetidae</taxon>
        <taxon>Agaricales</taxon>
        <taxon>Agaricineae</taxon>
        <taxon>Agaricaceae</taxon>
        <taxon>Macrolepiota</taxon>
    </lineage>
</organism>